<dbReference type="RefSeq" id="WP_184010969.1">
    <property type="nucleotide sequence ID" value="NZ_JACIJS010000005.1"/>
</dbReference>
<dbReference type="AlphaFoldDB" id="A0A840WXI0"/>
<dbReference type="SUPFAM" id="SSF47616">
    <property type="entry name" value="GST C-terminal domain-like"/>
    <property type="match status" value="1"/>
</dbReference>
<comment type="caution">
    <text evidence="2">The sequence shown here is derived from an EMBL/GenBank/DDBJ whole genome shotgun (WGS) entry which is preliminary data.</text>
</comment>
<dbReference type="Pfam" id="PF13410">
    <property type="entry name" value="GST_C_2"/>
    <property type="match status" value="1"/>
</dbReference>
<reference evidence="2 3" key="1">
    <citation type="submission" date="2020-08" db="EMBL/GenBank/DDBJ databases">
        <title>Genomic Encyclopedia of Type Strains, Phase IV (KMG-IV): sequencing the most valuable type-strain genomes for metagenomic binning, comparative biology and taxonomic classification.</title>
        <authorList>
            <person name="Goeker M."/>
        </authorList>
    </citation>
    <scope>NUCLEOTIDE SEQUENCE [LARGE SCALE GENOMIC DNA]</scope>
    <source>
        <strain evidence="2 3">DSM 103377</strain>
    </source>
</reference>
<dbReference type="PANTHER" id="PTHR42673:SF4">
    <property type="entry name" value="MALEYLACETOACETATE ISOMERASE"/>
    <property type="match status" value="1"/>
</dbReference>
<dbReference type="PANTHER" id="PTHR42673">
    <property type="entry name" value="MALEYLACETOACETATE ISOMERASE"/>
    <property type="match status" value="1"/>
</dbReference>
<dbReference type="SFLD" id="SFLDS00019">
    <property type="entry name" value="Glutathione_Transferase_(cytos"/>
    <property type="match status" value="1"/>
</dbReference>
<dbReference type="GO" id="GO:0004364">
    <property type="term" value="F:glutathione transferase activity"/>
    <property type="evidence" value="ECO:0007669"/>
    <property type="project" value="TreeGrafter"/>
</dbReference>
<dbReference type="SUPFAM" id="SSF52833">
    <property type="entry name" value="Thioredoxin-like"/>
    <property type="match status" value="1"/>
</dbReference>
<name>A0A840WXI0_9RHOB</name>
<accession>A0A840WXI0</accession>
<gene>
    <name evidence="2" type="ORF">FHS89_001900</name>
</gene>
<keyword evidence="2" id="KW-0808">Transferase</keyword>
<dbReference type="CDD" id="cd00570">
    <property type="entry name" value="GST_N_family"/>
    <property type="match status" value="1"/>
</dbReference>
<dbReference type="EMBL" id="JACIJS010000005">
    <property type="protein sequence ID" value="MBB5515880.1"/>
    <property type="molecule type" value="Genomic_DNA"/>
</dbReference>
<dbReference type="PROSITE" id="PS50404">
    <property type="entry name" value="GST_NTER"/>
    <property type="match status" value="1"/>
</dbReference>
<dbReference type="Gene3D" id="3.40.30.10">
    <property type="entry name" value="Glutaredoxin"/>
    <property type="match status" value="1"/>
</dbReference>
<dbReference type="Proteomes" id="UP000553766">
    <property type="component" value="Unassembled WGS sequence"/>
</dbReference>
<dbReference type="InterPro" id="IPR036282">
    <property type="entry name" value="Glutathione-S-Trfase_C_sf"/>
</dbReference>
<dbReference type="Gene3D" id="1.20.1050.10">
    <property type="match status" value="1"/>
</dbReference>
<dbReference type="GO" id="GO:0006559">
    <property type="term" value="P:L-phenylalanine catabolic process"/>
    <property type="evidence" value="ECO:0007669"/>
    <property type="project" value="TreeGrafter"/>
</dbReference>
<keyword evidence="3" id="KW-1185">Reference proteome</keyword>
<evidence type="ECO:0000313" key="3">
    <source>
        <dbReference type="Proteomes" id="UP000553766"/>
    </source>
</evidence>
<dbReference type="GO" id="GO:0006749">
    <property type="term" value="P:glutathione metabolic process"/>
    <property type="evidence" value="ECO:0007669"/>
    <property type="project" value="TreeGrafter"/>
</dbReference>
<dbReference type="InterPro" id="IPR040079">
    <property type="entry name" value="Glutathione_S-Trfase"/>
</dbReference>
<proteinExistence type="predicted"/>
<protein>
    <submittedName>
        <fullName evidence="2">Glutathione S-transferase</fullName>
    </submittedName>
</protein>
<organism evidence="2 3">
    <name type="scientific">Rubricella aquisinus</name>
    <dbReference type="NCBI Taxonomy" id="2028108"/>
    <lineage>
        <taxon>Bacteria</taxon>
        <taxon>Pseudomonadati</taxon>
        <taxon>Pseudomonadota</taxon>
        <taxon>Alphaproteobacteria</taxon>
        <taxon>Rhodobacterales</taxon>
        <taxon>Paracoccaceae</taxon>
        <taxon>Rubricella</taxon>
    </lineage>
</organism>
<evidence type="ECO:0000313" key="2">
    <source>
        <dbReference type="EMBL" id="MBB5515880.1"/>
    </source>
</evidence>
<dbReference type="InterPro" id="IPR004045">
    <property type="entry name" value="Glutathione_S-Trfase_N"/>
</dbReference>
<dbReference type="Pfam" id="PF13417">
    <property type="entry name" value="GST_N_3"/>
    <property type="match status" value="1"/>
</dbReference>
<feature type="domain" description="GST N-terminal" evidence="1">
    <location>
        <begin position="1"/>
        <end position="79"/>
    </location>
</feature>
<dbReference type="InterPro" id="IPR036249">
    <property type="entry name" value="Thioredoxin-like_sf"/>
</dbReference>
<dbReference type="GO" id="GO:0016034">
    <property type="term" value="F:maleylacetoacetate isomerase activity"/>
    <property type="evidence" value="ECO:0007669"/>
    <property type="project" value="TreeGrafter"/>
</dbReference>
<evidence type="ECO:0000259" key="1">
    <source>
        <dbReference type="PROSITE" id="PS50404"/>
    </source>
</evidence>
<sequence length="205" mass="22362">MILYGRDLSPFARRVAIWCDLQDRPVERRKIMVSGPEWEELKAVNPVGRVPALVLDDGTVLTESFAIIDWLEETAPAHQRLLPESGVARRAALQIVAMAHSTSEKAVALVYERIRRPEELHWGDWIARVEGQITAGLAELEAHCPAEGWFFGAGGPNGADISAVIAYDLVNAVHGHLLKPGYPKLAALSAMANDIPAFAKSRPAA</sequence>